<dbReference type="PROSITE" id="PS51819">
    <property type="entry name" value="VOC"/>
    <property type="match status" value="1"/>
</dbReference>
<gene>
    <name evidence="2" type="ORF">SAMN05660991_00730</name>
</gene>
<dbReference type="EMBL" id="FOEE01000002">
    <property type="protein sequence ID" value="SEO56197.1"/>
    <property type="molecule type" value="Genomic_DNA"/>
</dbReference>
<sequence length="157" mass="17340">MLDEVRNVLNGEPYHVGIVVEDVGAAMEEYGALFGVQWGQRRKAEFPVELRGTRRTLRFDSVFATSGPVRVELTVQKPDTFWRAGGGMHHLGFWSDDPMADSRRLTAAGYEEEARLFPFPDDPVASVAFHRGPQGIFVELVSSTMRAGSEAGWSAPA</sequence>
<protein>
    <submittedName>
        <fullName evidence="2">Glyoxalase/Bleomycin resistance protein/Dioxygenase superfamily protein</fullName>
    </submittedName>
</protein>
<dbReference type="SUPFAM" id="SSF54593">
    <property type="entry name" value="Glyoxalase/Bleomycin resistance protein/Dihydroxybiphenyl dioxygenase"/>
    <property type="match status" value="1"/>
</dbReference>
<dbReference type="AlphaFoldDB" id="A0A1H8QQF1"/>
<dbReference type="OrthoDB" id="5185674at2"/>
<dbReference type="Pfam" id="PF13669">
    <property type="entry name" value="Glyoxalase_4"/>
    <property type="match status" value="1"/>
</dbReference>
<dbReference type="Proteomes" id="UP000198960">
    <property type="component" value="Unassembled WGS sequence"/>
</dbReference>
<dbReference type="InterPro" id="IPR029068">
    <property type="entry name" value="Glyas_Bleomycin-R_OHBP_Dase"/>
</dbReference>
<reference evidence="3" key="1">
    <citation type="submission" date="2016-10" db="EMBL/GenBank/DDBJ databases">
        <authorList>
            <person name="Varghese N."/>
            <person name="Submissions S."/>
        </authorList>
    </citation>
    <scope>NUCLEOTIDE SEQUENCE [LARGE SCALE GENOMIC DNA]</scope>
    <source>
        <strain evidence="3">DSM 45413</strain>
    </source>
</reference>
<organism evidence="2 3">
    <name type="scientific">Trujillonella endophytica</name>
    <dbReference type="NCBI Taxonomy" id="673521"/>
    <lineage>
        <taxon>Bacteria</taxon>
        <taxon>Bacillati</taxon>
        <taxon>Actinomycetota</taxon>
        <taxon>Actinomycetes</taxon>
        <taxon>Geodermatophilales</taxon>
        <taxon>Geodermatophilaceae</taxon>
        <taxon>Trujillonella</taxon>
    </lineage>
</organism>
<evidence type="ECO:0000313" key="2">
    <source>
        <dbReference type="EMBL" id="SEO56197.1"/>
    </source>
</evidence>
<proteinExistence type="predicted"/>
<evidence type="ECO:0000259" key="1">
    <source>
        <dbReference type="PROSITE" id="PS51819"/>
    </source>
</evidence>
<dbReference type="Gene3D" id="3.10.180.10">
    <property type="entry name" value="2,3-Dihydroxybiphenyl 1,2-Dioxygenase, domain 1"/>
    <property type="match status" value="1"/>
</dbReference>
<keyword evidence="2" id="KW-0223">Dioxygenase</keyword>
<dbReference type="GO" id="GO:0051213">
    <property type="term" value="F:dioxygenase activity"/>
    <property type="evidence" value="ECO:0007669"/>
    <property type="project" value="UniProtKB-KW"/>
</dbReference>
<dbReference type="STRING" id="673521.SAMN05660991_00730"/>
<name>A0A1H8QQF1_9ACTN</name>
<keyword evidence="2" id="KW-0560">Oxidoreductase</keyword>
<evidence type="ECO:0000313" key="3">
    <source>
        <dbReference type="Proteomes" id="UP000198960"/>
    </source>
</evidence>
<keyword evidence="3" id="KW-1185">Reference proteome</keyword>
<dbReference type="RefSeq" id="WP_091940297.1">
    <property type="nucleotide sequence ID" value="NZ_FOEE01000002.1"/>
</dbReference>
<feature type="domain" description="VOC" evidence="1">
    <location>
        <begin position="12"/>
        <end position="143"/>
    </location>
</feature>
<accession>A0A1H8QQF1</accession>
<dbReference type="InterPro" id="IPR037523">
    <property type="entry name" value="VOC_core"/>
</dbReference>